<proteinExistence type="predicted"/>
<keyword evidence="2" id="KW-1185">Reference proteome</keyword>
<protein>
    <submittedName>
        <fullName evidence="1">Uncharacterized protein</fullName>
    </submittedName>
</protein>
<dbReference type="EMBL" id="CP003344">
    <property type="protein sequence ID" value="AGA68615.1"/>
    <property type="molecule type" value="Genomic_DNA"/>
</dbReference>
<dbReference type="KEGG" id="ddl:Desdi_1098"/>
<reference evidence="2" key="1">
    <citation type="submission" date="2012-02" db="EMBL/GenBank/DDBJ databases">
        <title>Complete sequence of Desulfitobacterium dichloroeliminans LMG P-21439.</title>
        <authorList>
            <person name="Lucas S."/>
            <person name="Han J."/>
            <person name="Lapidus A."/>
            <person name="Cheng J.-F."/>
            <person name="Goodwin L."/>
            <person name="Pitluck S."/>
            <person name="Peters L."/>
            <person name="Ovchinnikova G."/>
            <person name="Teshima H."/>
            <person name="Detter J.C."/>
            <person name="Han C."/>
            <person name="Tapia R."/>
            <person name="Land M."/>
            <person name="Hauser L."/>
            <person name="Kyrpides N."/>
            <person name="Ivanova N."/>
            <person name="Pagani I."/>
            <person name="Kruse T."/>
            <person name="de Vos W.M."/>
            <person name="Boon N."/>
            <person name="Smidt H."/>
            <person name="Woyke T."/>
        </authorList>
    </citation>
    <scope>NUCLEOTIDE SEQUENCE [LARGE SCALE GENOMIC DNA]</scope>
    <source>
        <strain evidence="2">LMG P-21439 / DCA1</strain>
    </source>
</reference>
<name>L0F6G9_DESDL</name>
<accession>L0F6G9</accession>
<dbReference type="HOGENOM" id="CLU_159209_0_0_9"/>
<dbReference type="Proteomes" id="UP000010797">
    <property type="component" value="Chromosome"/>
</dbReference>
<sequence>MIHSIFQERVKPMNKFKRLLAKAKVLSEELSSITYEECKEFYRDEKTFNTEMKQTRLDLNYVYEKLEVMVHCTDGEYSCIGCGKWFTPPVDMDSNVDYICSECEEKFSEETELEKLVYTLQDDGLVVLSR</sequence>
<dbReference type="RefSeq" id="WP_015261611.1">
    <property type="nucleotide sequence ID" value="NC_019903.1"/>
</dbReference>
<dbReference type="STRING" id="871963.Desdi_1098"/>
<organism evidence="1 2">
    <name type="scientific">Desulfitobacterium dichloroeliminans (strain LMG P-21439 / DCA1)</name>
    <dbReference type="NCBI Taxonomy" id="871963"/>
    <lineage>
        <taxon>Bacteria</taxon>
        <taxon>Bacillati</taxon>
        <taxon>Bacillota</taxon>
        <taxon>Clostridia</taxon>
        <taxon>Eubacteriales</taxon>
        <taxon>Desulfitobacteriaceae</taxon>
        <taxon>Desulfitobacterium</taxon>
    </lineage>
</organism>
<evidence type="ECO:0000313" key="2">
    <source>
        <dbReference type="Proteomes" id="UP000010797"/>
    </source>
</evidence>
<dbReference type="AlphaFoldDB" id="L0F6G9"/>
<gene>
    <name evidence="1" type="ordered locus">Desdi_1098</name>
</gene>
<evidence type="ECO:0000313" key="1">
    <source>
        <dbReference type="EMBL" id="AGA68615.1"/>
    </source>
</evidence>